<keyword evidence="4" id="KW-0804">Transcription</keyword>
<comment type="similarity">
    <text evidence="1">Belongs to the LysR transcriptional regulatory family.</text>
</comment>
<dbReference type="PANTHER" id="PTHR30419:SF8">
    <property type="entry name" value="NITROGEN ASSIMILATION TRANSCRIPTIONAL ACTIVATOR-RELATED"/>
    <property type="match status" value="1"/>
</dbReference>
<evidence type="ECO:0000256" key="2">
    <source>
        <dbReference type="ARBA" id="ARBA00023015"/>
    </source>
</evidence>
<feature type="domain" description="HTH lysR-type" evidence="5">
    <location>
        <begin position="1"/>
        <end position="58"/>
    </location>
</feature>
<reference evidence="6" key="1">
    <citation type="submission" date="2022-09" db="EMBL/GenBank/DDBJ databases">
        <title>The complete genome of Acidovorax sp. 5MLIR.</title>
        <authorList>
            <person name="Liu L."/>
            <person name="Yue J."/>
            <person name="Yang F."/>
            <person name="Yuan J."/>
            <person name="Li L."/>
        </authorList>
    </citation>
    <scope>NUCLEOTIDE SEQUENCE</scope>
    <source>
        <strain evidence="6">5MLIR</strain>
    </source>
</reference>
<dbReference type="PROSITE" id="PS50931">
    <property type="entry name" value="HTH_LYSR"/>
    <property type="match status" value="1"/>
</dbReference>
<evidence type="ECO:0000313" key="7">
    <source>
        <dbReference type="Proteomes" id="UP001162800"/>
    </source>
</evidence>
<dbReference type="PANTHER" id="PTHR30419">
    <property type="entry name" value="HTH-TYPE TRANSCRIPTIONAL REGULATOR YBHD"/>
    <property type="match status" value="1"/>
</dbReference>
<dbReference type="Proteomes" id="UP001162800">
    <property type="component" value="Chromosome"/>
</dbReference>
<dbReference type="PRINTS" id="PR00039">
    <property type="entry name" value="HTHLYSR"/>
</dbReference>
<dbReference type="InterPro" id="IPR036388">
    <property type="entry name" value="WH-like_DNA-bd_sf"/>
</dbReference>
<dbReference type="SUPFAM" id="SSF46785">
    <property type="entry name" value="Winged helix' DNA-binding domain"/>
    <property type="match status" value="1"/>
</dbReference>
<dbReference type="InterPro" id="IPR036390">
    <property type="entry name" value="WH_DNA-bd_sf"/>
</dbReference>
<organism evidence="6 7">
    <name type="scientific">Comamonas endophytica</name>
    <dbReference type="NCBI Taxonomy" id="2949090"/>
    <lineage>
        <taxon>Bacteria</taxon>
        <taxon>Pseudomonadati</taxon>
        <taxon>Pseudomonadota</taxon>
        <taxon>Betaproteobacteria</taxon>
        <taxon>Burkholderiales</taxon>
        <taxon>Comamonadaceae</taxon>
        <taxon>Comamonas</taxon>
    </lineage>
</organism>
<dbReference type="InterPro" id="IPR050950">
    <property type="entry name" value="HTH-type_LysR_regulators"/>
</dbReference>
<dbReference type="Gene3D" id="1.10.10.10">
    <property type="entry name" value="Winged helix-like DNA-binding domain superfamily/Winged helix DNA-binding domain"/>
    <property type="match status" value="1"/>
</dbReference>
<dbReference type="EMBL" id="CP106881">
    <property type="protein sequence ID" value="UYG50794.1"/>
    <property type="molecule type" value="Genomic_DNA"/>
</dbReference>
<keyword evidence="7" id="KW-1185">Reference proteome</keyword>
<dbReference type="InterPro" id="IPR000847">
    <property type="entry name" value="LysR_HTH_N"/>
</dbReference>
<dbReference type="InterPro" id="IPR005119">
    <property type="entry name" value="LysR_subst-bd"/>
</dbReference>
<dbReference type="Pfam" id="PF03466">
    <property type="entry name" value="LysR_substrate"/>
    <property type="match status" value="1"/>
</dbReference>
<dbReference type="Gene3D" id="3.40.190.290">
    <property type="match status" value="1"/>
</dbReference>
<sequence length="306" mass="33459">MEIRQLRYFLDIARTEHLTASAKQLFVTQSTLSHGLRQLEEELGVALFERVGRGLKLSQAGLVFRDYAARALQELEAGRMALADLASLQAGRLTVGVIPTSLHTLVPSAVAAFNARYPKIHVVLRELLAPEIEALLLSGELDLGMAFHPAGIDGVASEPLFEEHMQFLAHASHPLASQRQPLRLQQLQEVPLVLLSRRFATRRLVEGHLRAAGVQPRIMVEMESVHALIEACRWGPQLACIVPERAAALHGQGLCALGLQPPLVRTASLLWNARTSRSAAAQAFASLLAESVKRQWSMPATSSIHA</sequence>
<proteinExistence type="inferred from homology"/>
<evidence type="ECO:0000256" key="3">
    <source>
        <dbReference type="ARBA" id="ARBA00023125"/>
    </source>
</evidence>
<evidence type="ECO:0000256" key="4">
    <source>
        <dbReference type="ARBA" id="ARBA00023163"/>
    </source>
</evidence>
<name>A0ABY6G8K2_9BURK</name>
<keyword evidence="2" id="KW-0805">Transcription regulation</keyword>
<keyword evidence="3" id="KW-0238">DNA-binding</keyword>
<protein>
    <submittedName>
        <fullName evidence="6">LysR substrate-binding domain-containing protein</fullName>
    </submittedName>
</protein>
<evidence type="ECO:0000313" key="6">
    <source>
        <dbReference type="EMBL" id="UYG50794.1"/>
    </source>
</evidence>
<dbReference type="Pfam" id="PF00126">
    <property type="entry name" value="HTH_1"/>
    <property type="match status" value="1"/>
</dbReference>
<accession>A0ABY6G8K2</accession>
<dbReference type="RefSeq" id="WP_231041892.1">
    <property type="nucleotide sequence ID" value="NZ_CP106881.1"/>
</dbReference>
<evidence type="ECO:0000256" key="1">
    <source>
        <dbReference type="ARBA" id="ARBA00009437"/>
    </source>
</evidence>
<dbReference type="SUPFAM" id="SSF53850">
    <property type="entry name" value="Periplasmic binding protein-like II"/>
    <property type="match status" value="1"/>
</dbReference>
<evidence type="ECO:0000259" key="5">
    <source>
        <dbReference type="PROSITE" id="PS50931"/>
    </source>
</evidence>
<gene>
    <name evidence="6" type="ORF">M9799_11910</name>
</gene>